<dbReference type="AlphaFoldDB" id="A0A9P9APD3"/>
<comment type="caution">
    <text evidence="1">The sequence shown here is derived from an EMBL/GenBank/DDBJ whole genome shotgun (WGS) entry which is preliminary data.</text>
</comment>
<evidence type="ECO:0000313" key="2">
    <source>
        <dbReference type="Proteomes" id="UP000777438"/>
    </source>
</evidence>
<keyword evidence="2" id="KW-1185">Reference proteome</keyword>
<proteinExistence type="predicted"/>
<accession>A0A9P9APD3</accession>
<evidence type="ECO:0000313" key="1">
    <source>
        <dbReference type="EMBL" id="KAH6884429.1"/>
    </source>
</evidence>
<gene>
    <name evidence="1" type="ORF">B0T10DRAFT_608779</name>
</gene>
<dbReference type="EMBL" id="JAGPYM010000020">
    <property type="protein sequence ID" value="KAH6884429.1"/>
    <property type="molecule type" value="Genomic_DNA"/>
</dbReference>
<name>A0A9P9APD3_9HYPO</name>
<reference evidence="1 2" key="1">
    <citation type="journal article" date="2021" name="Nat. Commun.">
        <title>Genetic determinants of endophytism in the Arabidopsis root mycobiome.</title>
        <authorList>
            <person name="Mesny F."/>
            <person name="Miyauchi S."/>
            <person name="Thiergart T."/>
            <person name="Pickel B."/>
            <person name="Atanasova L."/>
            <person name="Karlsson M."/>
            <person name="Huettel B."/>
            <person name="Barry K.W."/>
            <person name="Haridas S."/>
            <person name="Chen C."/>
            <person name="Bauer D."/>
            <person name="Andreopoulos W."/>
            <person name="Pangilinan J."/>
            <person name="LaButti K."/>
            <person name="Riley R."/>
            <person name="Lipzen A."/>
            <person name="Clum A."/>
            <person name="Drula E."/>
            <person name="Henrissat B."/>
            <person name="Kohler A."/>
            <person name="Grigoriev I.V."/>
            <person name="Martin F.M."/>
            <person name="Hacquard S."/>
        </authorList>
    </citation>
    <scope>NUCLEOTIDE SEQUENCE [LARGE SCALE GENOMIC DNA]</scope>
    <source>
        <strain evidence="1 2">MPI-CAGE-CH-0241</strain>
    </source>
</reference>
<dbReference type="OrthoDB" id="5413269at2759"/>
<organism evidence="1 2">
    <name type="scientific">Thelonectria olida</name>
    <dbReference type="NCBI Taxonomy" id="1576542"/>
    <lineage>
        <taxon>Eukaryota</taxon>
        <taxon>Fungi</taxon>
        <taxon>Dikarya</taxon>
        <taxon>Ascomycota</taxon>
        <taxon>Pezizomycotina</taxon>
        <taxon>Sordariomycetes</taxon>
        <taxon>Hypocreomycetidae</taxon>
        <taxon>Hypocreales</taxon>
        <taxon>Nectriaceae</taxon>
        <taxon>Thelonectria</taxon>
    </lineage>
</organism>
<protein>
    <submittedName>
        <fullName evidence="1">Uncharacterized protein</fullName>
    </submittedName>
</protein>
<sequence>MPNIYTTTVTNESSNTQKYALFNELPKVSATVQPEIWNNALKVTPVGPGGSAIFTITEQKDLQGNETKGITLNIDVIGEAPQFTGKATASGKLNAFGNTTAPGTKDNGFTLAKAKQNKWAIGLGKVVNRIVAAAIIIPQRIIPQPGCKYQIKPVNTWYITYGDFRGGQVVNIEMIGSERATIPFNKNSSSDVRVIHNDSGQITAQT</sequence>
<dbReference type="Proteomes" id="UP000777438">
    <property type="component" value="Unassembled WGS sequence"/>
</dbReference>